<dbReference type="AlphaFoldDB" id="A0A1H6F5J9"/>
<keyword evidence="4 10" id="KW-0808">Transferase</keyword>
<evidence type="ECO:0000256" key="3">
    <source>
        <dbReference type="ARBA" id="ARBA00022553"/>
    </source>
</evidence>
<dbReference type="SMART" id="SM00387">
    <property type="entry name" value="HATPase_c"/>
    <property type="match status" value="1"/>
</dbReference>
<dbReference type="InterPro" id="IPR005467">
    <property type="entry name" value="His_kinase_dom"/>
</dbReference>
<dbReference type="InterPro" id="IPR004358">
    <property type="entry name" value="Sig_transdc_His_kin-like_C"/>
</dbReference>
<evidence type="ECO:0000259" key="9">
    <source>
        <dbReference type="PROSITE" id="PS50109"/>
    </source>
</evidence>
<dbReference type="Proteomes" id="UP000236724">
    <property type="component" value="Unassembled WGS sequence"/>
</dbReference>
<keyword evidence="8" id="KW-0902">Two-component regulatory system</keyword>
<evidence type="ECO:0000256" key="2">
    <source>
        <dbReference type="ARBA" id="ARBA00012438"/>
    </source>
</evidence>
<evidence type="ECO:0000256" key="1">
    <source>
        <dbReference type="ARBA" id="ARBA00000085"/>
    </source>
</evidence>
<keyword evidence="3" id="KW-0597">Phosphoprotein</keyword>
<gene>
    <name evidence="10" type="primary">fixL_1</name>
    <name evidence="10" type="ORF">MBHS_01302</name>
</gene>
<dbReference type="InterPro" id="IPR036890">
    <property type="entry name" value="HATPase_C_sf"/>
</dbReference>
<name>A0A1H6F5J9_9GAMM</name>
<dbReference type="GO" id="GO:0005524">
    <property type="term" value="F:ATP binding"/>
    <property type="evidence" value="ECO:0007669"/>
    <property type="project" value="UniProtKB-KW"/>
</dbReference>
<proteinExistence type="predicted"/>
<dbReference type="EMBL" id="FMSV02000260">
    <property type="protein sequence ID" value="SEH05448.1"/>
    <property type="molecule type" value="Genomic_DNA"/>
</dbReference>
<evidence type="ECO:0000256" key="8">
    <source>
        <dbReference type="ARBA" id="ARBA00023012"/>
    </source>
</evidence>
<reference evidence="10 11" key="1">
    <citation type="submission" date="2016-10" db="EMBL/GenBank/DDBJ databases">
        <authorList>
            <person name="de Groot N.N."/>
        </authorList>
    </citation>
    <scope>NUCLEOTIDE SEQUENCE [LARGE SCALE GENOMIC DNA]</scope>
    <source>
        <strain evidence="10">MBHS1</strain>
    </source>
</reference>
<evidence type="ECO:0000256" key="6">
    <source>
        <dbReference type="ARBA" id="ARBA00022777"/>
    </source>
</evidence>
<dbReference type="PANTHER" id="PTHR43065:SF10">
    <property type="entry name" value="PEROXIDE STRESS-ACTIVATED HISTIDINE KINASE MAK3"/>
    <property type="match status" value="1"/>
</dbReference>
<keyword evidence="11" id="KW-1185">Reference proteome</keyword>
<dbReference type="SUPFAM" id="SSF55874">
    <property type="entry name" value="ATPase domain of HSP90 chaperone/DNA topoisomerase II/histidine kinase"/>
    <property type="match status" value="1"/>
</dbReference>
<dbReference type="InterPro" id="IPR003594">
    <property type="entry name" value="HATPase_dom"/>
</dbReference>
<protein>
    <recommendedName>
        <fullName evidence="2">histidine kinase</fullName>
        <ecNumber evidence="2">2.7.13.3</ecNumber>
    </recommendedName>
</protein>
<evidence type="ECO:0000313" key="11">
    <source>
        <dbReference type="Proteomes" id="UP000236724"/>
    </source>
</evidence>
<dbReference type="GO" id="GO:0000160">
    <property type="term" value="P:phosphorelay signal transduction system"/>
    <property type="evidence" value="ECO:0007669"/>
    <property type="project" value="UniProtKB-KW"/>
</dbReference>
<dbReference type="EC" id="2.7.13.3" evidence="2"/>
<organism evidence="10 11">
    <name type="scientific">Candidatus Venteria ishoeyi</name>
    <dbReference type="NCBI Taxonomy" id="1899563"/>
    <lineage>
        <taxon>Bacteria</taxon>
        <taxon>Pseudomonadati</taxon>
        <taxon>Pseudomonadota</taxon>
        <taxon>Gammaproteobacteria</taxon>
        <taxon>Thiotrichales</taxon>
        <taxon>Thiotrichaceae</taxon>
        <taxon>Venteria</taxon>
    </lineage>
</organism>
<keyword evidence="6" id="KW-0418">Kinase</keyword>
<sequence length="136" mass="14754">MEETSGLFNKGNVEIKLDFSIIKEAIIFADKEQIQRVFINLVKNGIQAVPDNGSVQIIISLTKKENSFVVEVKDNGSGVPANVQDKLFSPNFTTKSSGMGLGLSIAKNSIESAGGNIWFKTLANKGSSFYVKLPEL</sequence>
<dbReference type="Gene3D" id="3.30.565.10">
    <property type="entry name" value="Histidine kinase-like ATPase, C-terminal domain"/>
    <property type="match status" value="1"/>
</dbReference>
<dbReference type="Pfam" id="PF02518">
    <property type="entry name" value="HATPase_c"/>
    <property type="match status" value="1"/>
</dbReference>
<evidence type="ECO:0000256" key="5">
    <source>
        <dbReference type="ARBA" id="ARBA00022741"/>
    </source>
</evidence>
<evidence type="ECO:0000256" key="4">
    <source>
        <dbReference type="ARBA" id="ARBA00022679"/>
    </source>
</evidence>
<comment type="catalytic activity">
    <reaction evidence="1">
        <text>ATP + protein L-histidine = ADP + protein N-phospho-L-histidine.</text>
        <dbReference type="EC" id="2.7.13.3"/>
    </reaction>
</comment>
<dbReference type="GO" id="GO:0004673">
    <property type="term" value="F:protein histidine kinase activity"/>
    <property type="evidence" value="ECO:0007669"/>
    <property type="project" value="UniProtKB-EC"/>
</dbReference>
<keyword evidence="5" id="KW-0547">Nucleotide-binding</keyword>
<feature type="domain" description="Histidine kinase" evidence="9">
    <location>
        <begin position="1"/>
        <end position="136"/>
    </location>
</feature>
<dbReference type="PANTHER" id="PTHR43065">
    <property type="entry name" value="SENSOR HISTIDINE KINASE"/>
    <property type="match status" value="1"/>
</dbReference>
<evidence type="ECO:0000256" key="7">
    <source>
        <dbReference type="ARBA" id="ARBA00022840"/>
    </source>
</evidence>
<evidence type="ECO:0000313" key="10">
    <source>
        <dbReference type="EMBL" id="SEH05448.1"/>
    </source>
</evidence>
<dbReference type="PRINTS" id="PR00344">
    <property type="entry name" value="BCTRLSENSOR"/>
</dbReference>
<keyword evidence="7" id="KW-0067">ATP-binding</keyword>
<dbReference type="PROSITE" id="PS50109">
    <property type="entry name" value="HIS_KIN"/>
    <property type="match status" value="1"/>
</dbReference>
<dbReference type="RefSeq" id="WP_177428312.1">
    <property type="nucleotide sequence ID" value="NZ_FMSV02000260.1"/>
</dbReference>
<accession>A0A1H6F5J9</accession>